<protein>
    <submittedName>
        <fullName evidence="1">Uncharacterized protein</fullName>
    </submittedName>
</protein>
<dbReference type="Proteomes" id="UP001501495">
    <property type="component" value="Unassembled WGS sequence"/>
</dbReference>
<keyword evidence="2" id="KW-1185">Reference proteome</keyword>
<proteinExistence type="predicted"/>
<dbReference type="EMBL" id="BAAAZH010000025">
    <property type="protein sequence ID" value="GAA4124724.1"/>
    <property type="molecule type" value="Genomic_DNA"/>
</dbReference>
<accession>A0ABP7XS77</accession>
<gene>
    <name evidence="1" type="ORF">GCM10022215_32620</name>
</gene>
<evidence type="ECO:0000313" key="2">
    <source>
        <dbReference type="Proteomes" id="UP001501495"/>
    </source>
</evidence>
<sequence>MRLRRRRAAASIDARATFRDPAFECRLPGVKVQIDYDPAVWVRPPRVGVDRTEWASAYLEAFVSDLDLPAGDVRAENARRTLEILADQEFSHTVDLISLSVPPRETGIVAFLNVVDEELGLLEHGDPEVFLSFGDLGPGLGRPQRTTFPNKRDPRAWQTSVLQALNDALQTTFHMRAYRREEATEATPTAHLYATAFYGRPESVADVLHLLHAVLVVRP</sequence>
<dbReference type="RefSeq" id="WP_344734526.1">
    <property type="nucleotide sequence ID" value="NZ_BAAAZH010000025.1"/>
</dbReference>
<name>A0ABP7XS77_9ACTN</name>
<comment type="caution">
    <text evidence="1">The sequence shown here is derived from an EMBL/GenBank/DDBJ whole genome shotgun (WGS) entry which is preliminary data.</text>
</comment>
<organism evidence="1 2">
    <name type="scientific">Nocardioides fonticola</name>
    <dbReference type="NCBI Taxonomy" id="450363"/>
    <lineage>
        <taxon>Bacteria</taxon>
        <taxon>Bacillati</taxon>
        <taxon>Actinomycetota</taxon>
        <taxon>Actinomycetes</taxon>
        <taxon>Propionibacteriales</taxon>
        <taxon>Nocardioidaceae</taxon>
        <taxon>Nocardioides</taxon>
    </lineage>
</organism>
<reference evidence="2" key="1">
    <citation type="journal article" date="2019" name="Int. J. Syst. Evol. Microbiol.">
        <title>The Global Catalogue of Microorganisms (GCM) 10K type strain sequencing project: providing services to taxonomists for standard genome sequencing and annotation.</title>
        <authorList>
            <consortium name="The Broad Institute Genomics Platform"/>
            <consortium name="The Broad Institute Genome Sequencing Center for Infectious Disease"/>
            <person name="Wu L."/>
            <person name="Ma J."/>
        </authorList>
    </citation>
    <scope>NUCLEOTIDE SEQUENCE [LARGE SCALE GENOMIC DNA]</scope>
    <source>
        <strain evidence="2">JCM 16703</strain>
    </source>
</reference>
<evidence type="ECO:0000313" key="1">
    <source>
        <dbReference type="EMBL" id="GAA4124724.1"/>
    </source>
</evidence>